<dbReference type="AlphaFoldDB" id="A0A3A2Z918"/>
<reference evidence="2" key="1">
    <citation type="submission" date="2017-02" db="EMBL/GenBank/DDBJ databases">
        <authorList>
            <person name="Tafer H."/>
            <person name="Lopandic K."/>
        </authorList>
    </citation>
    <scope>NUCLEOTIDE SEQUENCE [LARGE SCALE GENOMIC DNA]</scope>
    <source>
        <strain evidence="2">CBS 366.77</strain>
    </source>
</reference>
<protein>
    <submittedName>
        <fullName evidence="1">Uncharacterized protein</fullName>
    </submittedName>
</protein>
<accession>A0A3A2Z918</accession>
<name>A0A3A2Z918_9EURO</name>
<dbReference type="EMBL" id="MVGC01000386">
    <property type="protein sequence ID" value="RJE19622.1"/>
    <property type="molecule type" value="Genomic_DNA"/>
</dbReference>
<evidence type="ECO:0000313" key="1">
    <source>
        <dbReference type="EMBL" id="RJE19622.1"/>
    </source>
</evidence>
<organism evidence="1 2">
    <name type="scientific">Aspergillus sclerotialis</name>
    <dbReference type="NCBI Taxonomy" id="2070753"/>
    <lineage>
        <taxon>Eukaryota</taxon>
        <taxon>Fungi</taxon>
        <taxon>Dikarya</taxon>
        <taxon>Ascomycota</taxon>
        <taxon>Pezizomycotina</taxon>
        <taxon>Eurotiomycetes</taxon>
        <taxon>Eurotiomycetidae</taxon>
        <taxon>Eurotiales</taxon>
        <taxon>Aspergillaceae</taxon>
        <taxon>Aspergillus</taxon>
        <taxon>Aspergillus subgen. Polypaecilum</taxon>
    </lineage>
</organism>
<proteinExistence type="predicted"/>
<sequence>MSPFDAGTKSQSQPLNNSSEAVKSTMLTYDAAAGLNPIQKLADQITVNTQTLSTFYRSQNLPPPSFERDSPTVTVPQSAPDEVIMARQAVMEAA</sequence>
<evidence type="ECO:0000313" key="2">
    <source>
        <dbReference type="Proteomes" id="UP000266188"/>
    </source>
</evidence>
<keyword evidence="2" id="KW-1185">Reference proteome</keyword>
<comment type="caution">
    <text evidence="1">The sequence shown here is derived from an EMBL/GenBank/DDBJ whole genome shotgun (WGS) entry which is preliminary data.</text>
</comment>
<dbReference type="Proteomes" id="UP000266188">
    <property type="component" value="Unassembled WGS sequence"/>
</dbReference>
<gene>
    <name evidence="1" type="ORF">PHISCL_08040</name>
</gene>